<gene>
    <name evidence="3" type="primary">mshA_5</name>
    <name evidence="3" type="ORF">LMG31506_00506</name>
</gene>
<comment type="caution">
    <text evidence="3">The sequence shown here is derived from an EMBL/GenBank/DDBJ whole genome shotgun (WGS) entry which is preliminary data.</text>
</comment>
<dbReference type="EC" id="2.4.1.250" evidence="3"/>
<dbReference type="Proteomes" id="UP000672934">
    <property type="component" value="Unassembled WGS sequence"/>
</dbReference>
<protein>
    <submittedName>
        <fullName evidence="3">D-inositol-3-phosphate glycosyltransferase</fullName>
        <ecNumber evidence="3">2.4.1.250</ecNumber>
    </submittedName>
</protein>
<organism evidence="3 4">
    <name type="scientific">Cupriavidus yeoncheonensis</name>
    <dbReference type="NCBI Taxonomy" id="1462994"/>
    <lineage>
        <taxon>Bacteria</taxon>
        <taxon>Pseudomonadati</taxon>
        <taxon>Pseudomonadota</taxon>
        <taxon>Betaproteobacteria</taxon>
        <taxon>Burkholderiales</taxon>
        <taxon>Burkholderiaceae</taxon>
        <taxon>Cupriavidus</taxon>
    </lineage>
</organism>
<dbReference type="GO" id="GO:0102710">
    <property type="term" value="F:D-inositol-3-phosphate glycosyltransferase activity"/>
    <property type="evidence" value="ECO:0007669"/>
    <property type="project" value="UniProtKB-EC"/>
</dbReference>
<proteinExistence type="predicted"/>
<dbReference type="PANTHER" id="PTHR46401:SF2">
    <property type="entry name" value="GLYCOSYLTRANSFERASE WBBK-RELATED"/>
    <property type="match status" value="1"/>
</dbReference>
<dbReference type="CDD" id="cd03809">
    <property type="entry name" value="GT4_MtfB-like"/>
    <property type="match status" value="2"/>
</dbReference>
<feature type="domain" description="Glycosyl transferase family 1" evidence="2">
    <location>
        <begin position="218"/>
        <end position="369"/>
    </location>
</feature>
<dbReference type="SUPFAM" id="SSF53756">
    <property type="entry name" value="UDP-Glycosyltransferase/glycogen phosphorylase"/>
    <property type="match status" value="2"/>
</dbReference>
<dbReference type="GO" id="GO:0009103">
    <property type="term" value="P:lipopolysaccharide biosynthetic process"/>
    <property type="evidence" value="ECO:0007669"/>
    <property type="project" value="TreeGrafter"/>
</dbReference>
<keyword evidence="4" id="KW-1185">Reference proteome</keyword>
<feature type="domain" description="Glycosyl transferase family 1" evidence="2">
    <location>
        <begin position="834"/>
        <end position="983"/>
    </location>
</feature>
<dbReference type="PANTHER" id="PTHR46401">
    <property type="entry name" value="GLYCOSYLTRANSFERASE WBBK-RELATED"/>
    <property type="match status" value="1"/>
</dbReference>
<evidence type="ECO:0000259" key="2">
    <source>
        <dbReference type="Pfam" id="PF00534"/>
    </source>
</evidence>
<keyword evidence="3" id="KW-0328">Glycosyltransferase</keyword>
<sequence>MRLLLDLLPCQTTSRLRGIGRYALALTEALVRSRGSHQMHALADAQFSKACDELRATLSPTLGAGRLASYRHCGVSAPEDERLAAGLVSGAYRVLAPDAVLCLSPFEGWGENGVVPDPGVRVGSSLRVAVLYDLIPWLFPAQYLNGSPSYKAWYTKRLQQLKRFDLLLAISEATRQDAIQQLGIDPHRIAVIGGAADQRFRPQAPGEALGDISRLGIERPFVLYTGNADYRKNLSGMLQGFARLPEAVRRAHQLVVNQTGDRLTFWKQAKALGLSEDDIVVTGHVDDDELVALYQQCKVFVFPSLYEGFGLPVLEAMACGAPVIAANNSSIPEVMGRADVLFSAEDPQSIAGTLSNVLAHESLRQELKTFGLARAAAFSWDDVGAKAWTAIEQAMELPRYSANDAAPVGDSLRPAVSLVTADAVRSGHEPDLARQLASRLSVFANVLEQEQPSSPATITPGSAEPAPFGGASGCGLTIYACESPSPPASLLYEMRANPGVLVLGSSGLAGNYPEAGVRALLRPANGSIGGDRTRPPATQHLLASCLVVVTQTEHSARALQGHCANGWCPPIAVVDMAGDRTEDLQSIVDNAYYLSPSRLVDEVAQVLHGSAVDELLIDRISTSVGHNLRLNRRRRLLIDVTQLAKNDARSGIQRVVRNIVRELCRGTETPPIEIVRLVKGRLVRASGVVASVFECERDAYGESFIDVQPGDFLLMIDSSWEQYEQFLPVFEQVRQFGGRVISVVYDLIPILHPEFCSPGLVSVFSKWLRLAVGESDMLICISGAVKTTLEAYLARLGEAPPRPLLLEHWNLGADLVEIDREAEIRAAVLDVITDQSPLFLLVGTIEPRKGHGFVLDAFERIWAAGGDARLCLAGKQGWHVEALVSRIRNHPMNGKKLFVIEDFTDAEINRCYENATALIAASTIEGYGLPIVEAAMHQVPVLASDIPVFREVGRDGALYFQLGVPSSLQEAVDHISKMTKDERRALAGKIRPITWRESAQQLASKLFEDGAGGLAKAQTINFSSGTEQ</sequence>
<dbReference type="EMBL" id="CAJPUY010000002">
    <property type="protein sequence ID" value="CAG2128617.1"/>
    <property type="molecule type" value="Genomic_DNA"/>
</dbReference>
<dbReference type="AlphaFoldDB" id="A0A916INH5"/>
<evidence type="ECO:0000313" key="3">
    <source>
        <dbReference type="EMBL" id="CAG2128617.1"/>
    </source>
</evidence>
<evidence type="ECO:0000313" key="4">
    <source>
        <dbReference type="Proteomes" id="UP000672934"/>
    </source>
</evidence>
<dbReference type="Gene3D" id="3.40.50.2000">
    <property type="entry name" value="Glycogen Phosphorylase B"/>
    <property type="match status" value="3"/>
</dbReference>
<dbReference type="Pfam" id="PF00534">
    <property type="entry name" value="Glycos_transf_1"/>
    <property type="match status" value="2"/>
</dbReference>
<dbReference type="RefSeq" id="WP_211945535.1">
    <property type="nucleotide sequence ID" value="NZ_CAJPUY010000002.1"/>
</dbReference>
<evidence type="ECO:0000256" key="1">
    <source>
        <dbReference type="ARBA" id="ARBA00022679"/>
    </source>
</evidence>
<reference evidence="3" key="1">
    <citation type="submission" date="2021-03" db="EMBL/GenBank/DDBJ databases">
        <authorList>
            <person name="Peeters C."/>
        </authorList>
    </citation>
    <scope>NUCLEOTIDE SEQUENCE</scope>
    <source>
        <strain evidence="3">LMG 31506</strain>
    </source>
</reference>
<name>A0A916INH5_9BURK</name>
<dbReference type="InterPro" id="IPR001296">
    <property type="entry name" value="Glyco_trans_1"/>
</dbReference>
<keyword evidence="1 3" id="KW-0808">Transferase</keyword>
<accession>A0A916INH5</accession>